<sequence>MSVRVDTEDQAATRGRTGNATPGYQTGNPINGNAKRLSPAQWERHSLNMHMAQKACRPKASRTHCSARGGPRKMGLPLTKCPLSRGATGMAQRPPNAKFMSATLG</sequence>
<feature type="region of interest" description="Disordered" evidence="1">
    <location>
        <begin position="1"/>
        <end position="35"/>
    </location>
</feature>
<feature type="region of interest" description="Disordered" evidence="1">
    <location>
        <begin position="54"/>
        <end position="105"/>
    </location>
</feature>
<feature type="compositionally biased region" description="Polar residues" evidence="1">
    <location>
        <begin position="16"/>
        <end position="31"/>
    </location>
</feature>
<keyword evidence="3" id="KW-1185">Reference proteome</keyword>
<dbReference type="EMBL" id="JANPWB010000009">
    <property type="protein sequence ID" value="KAJ1151456.1"/>
    <property type="molecule type" value="Genomic_DNA"/>
</dbReference>
<dbReference type="AlphaFoldDB" id="A0AAV7RG53"/>
<accession>A0AAV7RG53</accession>
<name>A0AAV7RG53_PLEWA</name>
<organism evidence="2 3">
    <name type="scientific">Pleurodeles waltl</name>
    <name type="common">Iberian ribbed newt</name>
    <dbReference type="NCBI Taxonomy" id="8319"/>
    <lineage>
        <taxon>Eukaryota</taxon>
        <taxon>Metazoa</taxon>
        <taxon>Chordata</taxon>
        <taxon>Craniata</taxon>
        <taxon>Vertebrata</taxon>
        <taxon>Euteleostomi</taxon>
        <taxon>Amphibia</taxon>
        <taxon>Batrachia</taxon>
        <taxon>Caudata</taxon>
        <taxon>Salamandroidea</taxon>
        <taxon>Salamandridae</taxon>
        <taxon>Pleurodelinae</taxon>
        <taxon>Pleurodeles</taxon>
    </lineage>
</organism>
<reference evidence="2" key="1">
    <citation type="journal article" date="2022" name="bioRxiv">
        <title>Sequencing and chromosome-scale assembly of the giantPleurodeles waltlgenome.</title>
        <authorList>
            <person name="Brown T."/>
            <person name="Elewa A."/>
            <person name="Iarovenko S."/>
            <person name="Subramanian E."/>
            <person name="Araus A.J."/>
            <person name="Petzold A."/>
            <person name="Susuki M."/>
            <person name="Suzuki K.-i.T."/>
            <person name="Hayashi T."/>
            <person name="Toyoda A."/>
            <person name="Oliveira C."/>
            <person name="Osipova E."/>
            <person name="Leigh N.D."/>
            <person name="Simon A."/>
            <person name="Yun M.H."/>
        </authorList>
    </citation>
    <scope>NUCLEOTIDE SEQUENCE</scope>
    <source>
        <strain evidence="2">20211129_DDA</strain>
        <tissue evidence="2">Liver</tissue>
    </source>
</reference>
<evidence type="ECO:0000313" key="3">
    <source>
        <dbReference type="Proteomes" id="UP001066276"/>
    </source>
</evidence>
<protein>
    <submittedName>
        <fullName evidence="2">Uncharacterized protein</fullName>
    </submittedName>
</protein>
<dbReference type="Proteomes" id="UP001066276">
    <property type="component" value="Chromosome 5"/>
</dbReference>
<comment type="caution">
    <text evidence="2">The sequence shown here is derived from an EMBL/GenBank/DDBJ whole genome shotgun (WGS) entry which is preliminary data.</text>
</comment>
<gene>
    <name evidence="2" type="ORF">NDU88_004236</name>
</gene>
<proteinExistence type="predicted"/>
<evidence type="ECO:0000313" key="2">
    <source>
        <dbReference type="EMBL" id="KAJ1151456.1"/>
    </source>
</evidence>
<evidence type="ECO:0000256" key="1">
    <source>
        <dbReference type="SAM" id="MobiDB-lite"/>
    </source>
</evidence>